<evidence type="ECO:0000259" key="1">
    <source>
        <dbReference type="PROSITE" id="PS51186"/>
    </source>
</evidence>
<dbReference type="InterPro" id="IPR016181">
    <property type="entry name" value="Acyl_CoA_acyltransferase"/>
</dbReference>
<evidence type="ECO:0000313" key="3">
    <source>
        <dbReference type="Proteomes" id="UP001242045"/>
    </source>
</evidence>
<comment type="caution">
    <text evidence="2">The sequence shown here is derived from an EMBL/GenBank/DDBJ whole genome shotgun (WGS) entry which is preliminary data.</text>
</comment>
<gene>
    <name evidence="2" type="ORF">J2W31_001986</name>
</gene>
<organism evidence="2 3">
    <name type="scientific">Variovorax boronicumulans</name>
    <dbReference type="NCBI Taxonomy" id="436515"/>
    <lineage>
        <taxon>Bacteria</taxon>
        <taxon>Pseudomonadati</taxon>
        <taxon>Pseudomonadota</taxon>
        <taxon>Betaproteobacteria</taxon>
        <taxon>Burkholderiales</taxon>
        <taxon>Comamonadaceae</taxon>
        <taxon>Variovorax</taxon>
    </lineage>
</organism>
<dbReference type="PROSITE" id="PS51186">
    <property type="entry name" value="GNAT"/>
    <property type="match status" value="1"/>
</dbReference>
<dbReference type="RefSeq" id="WP_306879901.1">
    <property type="nucleotide sequence ID" value="NZ_JAUSRD010000004.1"/>
</dbReference>
<sequence length="132" mass="14338">MQIREFTASDLEAVYRLLAANGWSHRIPDEAYLAKLIAASQHAWVAVLDGEIAGFARALTDGLSNGYLSMVVVAAPFRGRGIGRALVEHIVGAEDNVTWVLRAGREGAPAFFAKLGFVHSTLAMERPRRAAY</sequence>
<dbReference type="Gene3D" id="3.40.630.30">
    <property type="match status" value="1"/>
</dbReference>
<evidence type="ECO:0000313" key="2">
    <source>
        <dbReference type="EMBL" id="MDP9892875.1"/>
    </source>
</evidence>
<dbReference type="InterPro" id="IPR000182">
    <property type="entry name" value="GNAT_dom"/>
</dbReference>
<proteinExistence type="predicted"/>
<feature type="domain" description="N-acetyltransferase" evidence="1">
    <location>
        <begin position="1"/>
        <end position="132"/>
    </location>
</feature>
<dbReference type="CDD" id="cd04301">
    <property type="entry name" value="NAT_SF"/>
    <property type="match status" value="1"/>
</dbReference>
<dbReference type="GO" id="GO:0005840">
    <property type="term" value="C:ribosome"/>
    <property type="evidence" value="ECO:0007669"/>
    <property type="project" value="UniProtKB-KW"/>
</dbReference>
<reference evidence="2" key="1">
    <citation type="submission" date="2023-07" db="EMBL/GenBank/DDBJ databases">
        <title>Sorghum-associated microbial communities from plants grown in Nebraska, USA.</title>
        <authorList>
            <person name="Schachtman D."/>
        </authorList>
    </citation>
    <scope>NUCLEOTIDE SEQUENCE</scope>
    <source>
        <strain evidence="2">DS3754</strain>
    </source>
</reference>
<dbReference type="GO" id="GO:0016747">
    <property type="term" value="F:acyltransferase activity, transferring groups other than amino-acyl groups"/>
    <property type="evidence" value="ECO:0007669"/>
    <property type="project" value="InterPro"/>
</dbReference>
<dbReference type="InterPro" id="IPR053144">
    <property type="entry name" value="Acetyltransferase_Butenolide"/>
</dbReference>
<name>A0AAW8CW19_9BURK</name>
<dbReference type="PANTHER" id="PTHR43233">
    <property type="entry name" value="FAMILY N-ACETYLTRANSFERASE, PUTATIVE (AFU_ORTHOLOGUE AFUA_6G03350)-RELATED"/>
    <property type="match status" value="1"/>
</dbReference>
<accession>A0AAW8CW19</accession>
<dbReference type="Proteomes" id="UP001242045">
    <property type="component" value="Unassembled WGS sequence"/>
</dbReference>
<keyword evidence="2" id="KW-0687">Ribonucleoprotein</keyword>
<dbReference type="PANTHER" id="PTHR43233:SF1">
    <property type="entry name" value="FAMILY N-ACETYLTRANSFERASE, PUTATIVE (AFU_ORTHOLOGUE AFUA_6G03350)-RELATED"/>
    <property type="match status" value="1"/>
</dbReference>
<keyword evidence="2" id="KW-0689">Ribosomal protein</keyword>
<dbReference type="Pfam" id="PF13508">
    <property type="entry name" value="Acetyltransf_7"/>
    <property type="match status" value="1"/>
</dbReference>
<protein>
    <submittedName>
        <fullName evidence="2">Ribosomal protein S18 acetylase RimI-like enzyme</fullName>
    </submittedName>
</protein>
<dbReference type="EMBL" id="JAUSRD010000004">
    <property type="protein sequence ID" value="MDP9892875.1"/>
    <property type="molecule type" value="Genomic_DNA"/>
</dbReference>
<dbReference type="AlphaFoldDB" id="A0AAW8CW19"/>
<dbReference type="SUPFAM" id="SSF55729">
    <property type="entry name" value="Acyl-CoA N-acyltransferases (Nat)"/>
    <property type="match status" value="1"/>
</dbReference>